<dbReference type="AlphaFoldDB" id="A0A147BPQ1"/>
<sequence length="67" mass="7974">MPTTATLLVAHVANSHISDMYEYLQSYRSITSRTLKYLCFLSYTMPSKFKRCHLHFCLGYFIIWNFL</sequence>
<accession>A0A147BPQ1</accession>
<evidence type="ECO:0000313" key="1">
    <source>
        <dbReference type="EMBL" id="JAR92741.1"/>
    </source>
</evidence>
<name>A0A147BPQ1_IXORI</name>
<dbReference type="EMBL" id="GEGO01002663">
    <property type="protein sequence ID" value="JAR92741.1"/>
    <property type="molecule type" value="Transcribed_RNA"/>
</dbReference>
<reference evidence="1" key="1">
    <citation type="journal article" date="2018" name="PLoS Negl. Trop. Dis.">
        <title>Sialome diversity of ticks revealed by RNAseq of single tick salivary glands.</title>
        <authorList>
            <person name="Perner J."/>
            <person name="Kropackova S."/>
            <person name="Kopacek P."/>
            <person name="Ribeiro J.M."/>
        </authorList>
    </citation>
    <scope>NUCLEOTIDE SEQUENCE</scope>
    <source>
        <strain evidence="1">Siblings of single egg batch collected in Ceske Budejovice</strain>
        <tissue evidence="1">Salivary glands</tissue>
    </source>
</reference>
<organism evidence="1">
    <name type="scientific">Ixodes ricinus</name>
    <name type="common">Common tick</name>
    <name type="synonym">Acarus ricinus</name>
    <dbReference type="NCBI Taxonomy" id="34613"/>
    <lineage>
        <taxon>Eukaryota</taxon>
        <taxon>Metazoa</taxon>
        <taxon>Ecdysozoa</taxon>
        <taxon>Arthropoda</taxon>
        <taxon>Chelicerata</taxon>
        <taxon>Arachnida</taxon>
        <taxon>Acari</taxon>
        <taxon>Parasitiformes</taxon>
        <taxon>Ixodida</taxon>
        <taxon>Ixodoidea</taxon>
        <taxon>Ixodidae</taxon>
        <taxon>Ixodinae</taxon>
        <taxon>Ixodes</taxon>
    </lineage>
</organism>
<protein>
    <submittedName>
        <fullName evidence="1">Uncharacterized protein</fullName>
    </submittedName>
</protein>
<proteinExistence type="predicted"/>